<comment type="caution">
    <text evidence="1">The sequence shown here is derived from an EMBL/GenBank/DDBJ whole genome shotgun (WGS) entry which is preliminary data.</text>
</comment>
<protein>
    <submittedName>
        <fullName evidence="1">HAD family hydrolase</fullName>
    </submittedName>
</protein>
<dbReference type="InterPro" id="IPR041492">
    <property type="entry name" value="HAD_2"/>
</dbReference>
<dbReference type="EMBL" id="JAJEPR010000038">
    <property type="protein sequence ID" value="MCC2191120.1"/>
    <property type="molecule type" value="Genomic_DNA"/>
</dbReference>
<keyword evidence="1" id="KW-0378">Hydrolase</keyword>
<proteinExistence type="predicted"/>
<dbReference type="SFLD" id="SFLDG01129">
    <property type="entry name" value="C1.5:_HAD__Beta-PGM__Phosphata"/>
    <property type="match status" value="1"/>
</dbReference>
<dbReference type="InterPro" id="IPR023198">
    <property type="entry name" value="PGP-like_dom2"/>
</dbReference>
<dbReference type="RefSeq" id="WP_227616089.1">
    <property type="nucleotide sequence ID" value="NZ_JAJEPR010000038.1"/>
</dbReference>
<name>A0AAE3DVG3_9FIRM</name>
<dbReference type="Pfam" id="PF13419">
    <property type="entry name" value="HAD_2"/>
    <property type="match status" value="1"/>
</dbReference>
<dbReference type="PANTHER" id="PTHR43434">
    <property type="entry name" value="PHOSPHOGLYCOLATE PHOSPHATASE"/>
    <property type="match status" value="1"/>
</dbReference>
<evidence type="ECO:0000313" key="2">
    <source>
        <dbReference type="Proteomes" id="UP001197875"/>
    </source>
</evidence>
<dbReference type="Gene3D" id="1.10.150.240">
    <property type="entry name" value="Putative phosphatase, domain 2"/>
    <property type="match status" value="1"/>
</dbReference>
<dbReference type="GO" id="GO:0005829">
    <property type="term" value="C:cytosol"/>
    <property type="evidence" value="ECO:0007669"/>
    <property type="project" value="TreeGrafter"/>
</dbReference>
<sequence>MLDGLIFDVDGTLWDSTDLVAKAWNYVLETETNLPADVTGDLLKTLFGKPMDEICLKIFKGIPMSEHPRLGDICFQKENQLLYQEPVPLYPQILETFQELSTRCPLFIVSNCQKGYIEALLDTTPLKPYITGHLCYGDTNCQKDVTIRRLMKQYNLKKVFYVGDTQGDADACQKADVPFILADYGFGNTPAPAYRIAEPKELLTLPIWD</sequence>
<reference evidence="1 2" key="1">
    <citation type="submission" date="2021-10" db="EMBL/GenBank/DDBJ databases">
        <title>Anaerobic single-cell dispensing facilitates the cultivation of human gut bacteria.</title>
        <authorList>
            <person name="Afrizal A."/>
        </authorList>
    </citation>
    <scope>NUCLEOTIDE SEQUENCE [LARGE SCALE GENOMIC DNA]</scope>
    <source>
        <strain evidence="1 2">CLA-AA-H277</strain>
    </source>
</reference>
<dbReference type="PANTHER" id="PTHR43434:SF1">
    <property type="entry name" value="PHOSPHOGLYCOLATE PHOSPHATASE"/>
    <property type="match status" value="1"/>
</dbReference>
<dbReference type="Gene3D" id="3.40.50.1000">
    <property type="entry name" value="HAD superfamily/HAD-like"/>
    <property type="match status" value="1"/>
</dbReference>
<accession>A0AAE3DVG3</accession>
<dbReference type="GO" id="GO:0006281">
    <property type="term" value="P:DNA repair"/>
    <property type="evidence" value="ECO:0007669"/>
    <property type="project" value="TreeGrafter"/>
</dbReference>
<dbReference type="SUPFAM" id="SSF56784">
    <property type="entry name" value="HAD-like"/>
    <property type="match status" value="1"/>
</dbReference>
<dbReference type="InterPro" id="IPR036412">
    <property type="entry name" value="HAD-like_sf"/>
</dbReference>
<dbReference type="InterPro" id="IPR023214">
    <property type="entry name" value="HAD_sf"/>
</dbReference>
<dbReference type="AlphaFoldDB" id="A0AAE3DVG3"/>
<dbReference type="GO" id="GO:0008967">
    <property type="term" value="F:phosphoglycolate phosphatase activity"/>
    <property type="evidence" value="ECO:0007669"/>
    <property type="project" value="TreeGrafter"/>
</dbReference>
<dbReference type="InterPro" id="IPR050155">
    <property type="entry name" value="HAD-like_hydrolase_sf"/>
</dbReference>
<keyword evidence="2" id="KW-1185">Reference proteome</keyword>
<evidence type="ECO:0000313" key="1">
    <source>
        <dbReference type="EMBL" id="MCC2191120.1"/>
    </source>
</evidence>
<gene>
    <name evidence="1" type="ORF">LKD71_15190</name>
</gene>
<organism evidence="1 2">
    <name type="scientific">Fusicatenibacter faecihominis</name>
    <dbReference type="NCBI Taxonomy" id="2881276"/>
    <lineage>
        <taxon>Bacteria</taxon>
        <taxon>Bacillati</taxon>
        <taxon>Bacillota</taxon>
        <taxon>Clostridia</taxon>
        <taxon>Lachnospirales</taxon>
        <taxon>Lachnospiraceae</taxon>
        <taxon>Fusicatenibacter</taxon>
    </lineage>
</organism>
<dbReference type="SFLD" id="SFLDS00003">
    <property type="entry name" value="Haloacid_Dehalogenase"/>
    <property type="match status" value="1"/>
</dbReference>
<dbReference type="Proteomes" id="UP001197875">
    <property type="component" value="Unassembled WGS sequence"/>
</dbReference>